<evidence type="ECO:0000256" key="1">
    <source>
        <dbReference type="ARBA" id="ARBA00004448"/>
    </source>
</evidence>
<keyword evidence="9" id="KW-0653">Protein transport</keyword>
<keyword evidence="8 9" id="KW-0472">Membrane</keyword>
<protein>
    <recommendedName>
        <fullName evidence="3 9">Mitochondrial import inner membrane translocase subunit TIM22</fullName>
    </recommendedName>
</protein>
<evidence type="ECO:0000256" key="4">
    <source>
        <dbReference type="ARBA" id="ARBA00022692"/>
    </source>
</evidence>
<dbReference type="FunCoup" id="A0A1D2VJA5">
    <property type="interactions" value="675"/>
</dbReference>
<dbReference type="GO" id="GO:0005198">
    <property type="term" value="F:structural molecule activity"/>
    <property type="evidence" value="ECO:0007669"/>
    <property type="project" value="EnsemblFungi"/>
</dbReference>
<dbReference type="PANTHER" id="PTHR14110:SF0">
    <property type="entry name" value="MITOCHONDRIAL IMPORT INNER MEMBRANE TRANSLOCASE SUBUNIT TIM22"/>
    <property type="match status" value="1"/>
</dbReference>
<dbReference type="GO" id="GO:0030943">
    <property type="term" value="F:mitochondrion targeting sequence binding"/>
    <property type="evidence" value="ECO:0007669"/>
    <property type="project" value="EnsemblFungi"/>
</dbReference>
<evidence type="ECO:0000313" key="11">
    <source>
        <dbReference type="Proteomes" id="UP000095038"/>
    </source>
</evidence>
<comment type="subunit">
    <text evidence="9">Component of the TIM22 complex.</text>
</comment>
<dbReference type="GeneID" id="30966805"/>
<evidence type="ECO:0000256" key="6">
    <source>
        <dbReference type="ARBA" id="ARBA00022989"/>
    </source>
</evidence>
<sequence>MAPGLGFYNQAVPQLKSLKDMSPEEQGEAIALQVMGFMQSCPGKTAVSGVSGFFLGGFFGLFMASMSYDVPGGNLESALKFNDLPFKQQMKIQFSDMGKRMYSSAKNFGYIGGIYSGVECCVESLRAKDDIYNGLMAGCITGGGLAIKSGPVATAIGCAGFAAFGAAIDLYMRKDYAPPPPNDYDD</sequence>
<dbReference type="GO" id="GO:0008320">
    <property type="term" value="F:protein transmembrane transporter activity"/>
    <property type="evidence" value="ECO:0007669"/>
    <property type="project" value="UniProtKB-UniRule"/>
</dbReference>
<dbReference type="RefSeq" id="XP_020048019.1">
    <property type="nucleotide sequence ID" value="XM_020193169.1"/>
</dbReference>
<keyword evidence="11" id="KW-1185">Reference proteome</keyword>
<dbReference type="STRING" id="1344418.A0A1D2VJA5"/>
<evidence type="ECO:0000256" key="9">
    <source>
        <dbReference type="RuleBase" id="RU367038"/>
    </source>
</evidence>
<name>A0A1D2VJA5_9ASCO</name>
<gene>
    <name evidence="10" type="ORF">ASCRUDRAFT_75685</name>
</gene>
<evidence type="ECO:0000256" key="5">
    <source>
        <dbReference type="ARBA" id="ARBA00022792"/>
    </source>
</evidence>
<keyword evidence="6 9" id="KW-1133">Transmembrane helix</keyword>
<proteinExistence type="inferred from homology"/>
<keyword evidence="4 9" id="KW-0812">Transmembrane</keyword>
<keyword evidence="9" id="KW-0811">Translocation</keyword>
<keyword evidence="5 9" id="KW-0999">Mitochondrion inner membrane</keyword>
<comment type="function">
    <text evidence="9">Essential core component of the TIM22 complex, a complex that mediates the import and insertion of multi-pass transmembrane proteins into the mitochondrial inner membrane. In the TIM22 complex, it constitutes the voltage-activated and signal-gated channel. Forms a twin-pore translocase that uses the membrane potential as external driving force in 2 voltage-dependent steps.</text>
</comment>
<reference evidence="11" key="1">
    <citation type="submission" date="2016-05" db="EMBL/GenBank/DDBJ databases">
        <title>Comparative genomics of biotechnologically important yeasts.</title>
        <authorList>
            <consortium name="DOE Joint Genome Institute"/>
            <person name="Riley R."/>
            <person name="Haridas S."/>
            <person name="Wolfe K.H."/>
            <person name="Lopes M.R."/>
            <person name="Hittinger C.T."/>
            <person name="Goker M."/>
            <person name="Salamov A."/>
            <person name="Wisecaver J."/>
            <person name="Long T.M."/>
            <person name="Aerts A.L."/>
            <person name="Barry K."/>
            <person name="Choi C."/>
            <person name="Clum A."/>
            <person name="Coughlan A.Y."/>
            <person name="Deshpande S."/>
            <person name="Douglass A.P."/>
            <person name="Hanson S.J."/>
            <person name="Klenk H.-P."/>
            <person name="Labutti K."/>
            <person name="Lapidus A."/>
            <person name="Lindquist E."/>
            <person name="Lipzen A."/>
            <person name="Meier-Kolthoff J.P."/>
            <person name="Ohm R.A."/>
            <person name="Otillar R.P."/>
            <person name="Pangilinan J."/>
            <person name="Peng Y."/>
            <person name="Rokas A."/>
            <person name="Rosa C.A."/>
            <person name="Scheuner C."/>
            <person name="Sibirny A.A."/>
            <person name="Slot J.C."/>
            <person name="Stielow J.B."/>
            <person name="Sun H."/>
            <person name="Kurtzman C.P."/>
            <person name="Blackwell M."/>
            <person name="Grigoriev I.V."/>
            <person name="Jeffries T.W."/>
        </authorList>
    </citation>
    <scope>NUCLEOTIDE SEQUENCE [LARGE SCALE GENOMIC DNA]</scope>
    <source>
        <strain evidence="11">DSM 1968</strain>
    </source>
</reference>
<accession>A0A1D2VJA5</accession>
<feature type="transmembrane region" description="Helical" evidence="9">
    <location>
        <begin position="152"/>
        <end position="172"/>
    </location>
</feature>
<evidence type="ECO:0000256" key="2">
    <source>
        <dbReference type="ARBA" id="ARBA00008444"/>
    </source>
</evidence>
<comment type="similarity">
    <text evidence="2 9">Belongs to the Tim17/Tim22/Tim23 family.</text>
</comment>
<evidence type="ECO:0000256" key="7">
    <source>
        <dbReference type="ARBA" id="ARBA00023128"/>
    </source>
</evidence>
<organism evidence="10 11">
    <name type="scientific">Ascoidea rubescens DSM 1968</name>
    <dbReference type="NCBI Taxonomy" id="1344418"/>
    <lineage>
        <taxon>Eukaryota</taxon>
        <taxon>Fungi</taxon>
        <taxon>Dikarya</taxon>
        <taxon>Ascomycota</taxon>
        <taxon>Saccharomycotina</taxon>
        <taxon>Saccharomycetes</taxon>
        <taxon>Ascoideaceae</taxon>
        <taxon>Ascoidea</taxon>
    </lineage>
</organism>
<dbReference type="OrthoDB" id="75343at2759"/>
<keyword evidence="7 9" id="KW-0496">Mitochondrion</keyword>
<dbReference type="AlphaFoldDB" id="A0A1D2VJA5"/>
<comment type="subcellular location">
    <subcellularLocation>
        <location evidence="1 9">Mitochondrion inner membrane</location>
        <topology evidence="1 9">Multi-pass membrane protein</topology>
    </subcellularLocation>
</comment>
<dbReference type="InterPro" id="IPR039175">
    <property type="entry name" value="TIM22"/>
</dbReference>
<evidence type="ECO:0000313" key="10">
    <source>
        <dbReference type="EMBL" id="ODV61712.1"/>
    </source>
</evidence>
<dbReference type="EMBL" id="KV454479">
    <property type="protein sequence ID" value="ODV61712.1"/>
    <property type="molecule type" value="Genomic_DNA"/>
</dbReference>
<evidence type="ECO:0000256" key="3">
    <source>
        <dbReference type="ARBA" id="ARBA00020722"/>
    </source>
</evidence>
<dbReference type="GO" id="GO:0045039">
    <property type="term" value="P:protein insertion into mitochondrial inner membrane"/>
    <property type="evidence" value="ECO:0007669"/>
    <property type="project" value="UniProtKB-UniRule"/>
</dbReference>
<dbReference type="Pfam" id="PF02466">
    <property type="entry name" value="Tim17"/>
    <property type="match status" value="1"/>
</dbReference>
<dbReference type="InParanoid" id="A0A1D2VJA5"/>
<keyword evidence="9" id="KW-0813">Transport</keyword>
<dbReference type="Proteomes" id="UP000095038">
    <property type="component" value="Unassembled WGS sequence"/>
</dbReference>
<evidence type="ECO:0000256" key="8">
    <source>
        <dbReference type="ARBA" id="ARBA00023136"/>
    </source>
</evidence>
<dbReference type="GO" id="GO:0042721">
    <property type="term" value="C:TIM22 mitochondrial import inner membrane insertion complex"/>
    <property type="evidence" value="ECO:0007669"/>
    <property type="project" value="UniProtKB-UniRule"/>
</dbReference>
<dbReference type="PANTHER" id="PTHR14110">
    <property type="entry name" value="MITOCHONDRIAL IMPORT INNER MEMBRANE TRANSLOCASE SUBUNIT TIM22"/>
    <property type="match status" value="1"/>
</dbReference>
<feature type="transmembrane region" description="Helical" evidence="9">
    <location>
        <begin position="45"/>
        <end position="68"/>
    </location>
</feature>